<proteinExistence type="predicted"/>
<dbReference type="PANTHER" id="PTHR33116:SF78">
    <property type="entry name" value="OS12G0587133 PROTEIN"/>
    <property type="match status" value="1"/>
</dbReference>
<protein>
    <recommendedName>
        <fullName evidence="3">Reverse transcriptase domain-containing protein</fullName>
    </recommendedName>
</protein>
<sequence>MINAIQEFFTFGHLLKKLNATILALVPKVLNPSKMKDFRSISCCNTLYKIISKIIANRIKPYLADIISPSQSVFVAVDLIMLCHGSPSSALVLEAALDEFSLLSGFPANQAKSNIFTSGLSSTTNQQLINLFGYTVGSLPIRYLGISVISTKLCLRDCSPLVEKVSGRLTSWLNRGISYAGRLQLIISVLKLLNLRPIARPLIQHFIGNGSSTSLWFDNWHPDGTLLSKWSPRMVYDSGLPLNATVNAIVLGDSWSWPAAMSIDLVKIRSWMPSYNPNSNIEDSIL</sequence>
<reference evidence="1" key="1">
    <citation type="journal article" date="2023" name="Plant J.">
        <title>Genome sequences and population genomics provide insights into the demographic history, inbreeding, and mutation load of two 'living fossil' tree species of Dipteronia.</title>
        <authorList>
            <person name="Feng Y."/>
            <person name="Comes H.P."/>
            <person name="Chen J."/>
            <person name="Zhu S."/>
            <person name="Lu R."/>
            <person name="Zhang X."/>
            <person name="Li P."/>
            <person name="Qiu J."/>
            <person name="Olsen K.M."/>
            <person name="Qiu Y."/>
        </authorList>
    </citation>
    <scope>NUCLEOTIDE SEQUENCE</scope>
    <source>
        <strain evidence="1">NBL</strain>
    </source>
</reference>
<keyword evidence="2" id="KW-1185">Reference proteome</keyword>
<evidence type="ECO:0008006" key="3">
    <source>
        <dbReference type="Google" id="ProtNLM"/>
    </source>
</evidence>
<evidence type="ECO:0000313" key="1">
    <source>
        <dbReference type="EMBL" id="KAK3221992.1"/>
    </source>
</evidence>
<dbReference type="EMBL" id="JANJYJ010000003">
    <property type="protein sequence ID" value="KAK3221992.1"/>
    <property type="molecule type" value="Genomic_DNA"/>
</dbReference>
<gene>
    <name evidence="1" type="ORF">Dsin_009017</name>
</gene>
<name>A0AAE0EBP5_9ROSI</name>
<dbReference type="PANTHER" id="PTHR33116">
    <property type="entry name" value="REVERSE TRANSCRIPTASE ZINC-BINDING DOMAIN-CONTAINING PROTEIN-RELATED-RELATED"/>
    <property type="match status" value="1"/>
</dbReference>
<accession>A0AAE0EBP5</accession>
<dbReference type="Proteomes" id="UP001281410">
    <property type="component" value="Unassembled WGS sequence"/>
</dbReference>
<evidence type="ECO:0000313" key="2">
    <source>
        <dbReference type="Proteomes" id="UP001281410"/>
    </source>
</evidence>
<dbReference type="AlphaFoldDB" id="A0AAE0EBP5"/>
<organism evidence="1 2">
    <name type="scientific">Dipteronia sinensis</name>
    <dbReference type="NCBI Taxonomy" id="43782"/>
    <lineage>
        <taxon>Eukaryota</taxon>
        <taxon>Viridiplantae</taxon>
        <taxon>Streptophyta</taxon>
        <taxon>Embryophyta</taxon>
        <taxon>Tracheophyta</taxon>
        <taxon>Spermatophyta</taxon>
        <taxon>Magnoliopsida</taxon>
        <taxon>eudicotyledons</taxon>
        <taxon>Gunneridae</taxon>
        <taxon>Pentapetalae</taxon>
        <taxon>rosids</taxon>
        <taxon>malvids</taxon>
        <taxon>Sapindales</taxon>
        <taxon>Sapindaceae</taxon>
        <taxon>Hippocastanoideae</taxon>
        <taxon>Acereae</taxon>
        <taxon>Dipteronia</taxon>
    </lineage>
</organism>
<comment type="caution">
    <text evidence="1">The sequence shown here is derived from an EMBL/GenBank/DDBJ whole genome shotgun (WGS) entry which is preliminary data.</text>
</comment>